<accession>A0ABR3ENV5</accession>
<protein>
    <submittedName>
        <fullName evidence="1">Uncharacterized protein</fullName>
    </submittedName>
</protein>
<gene>
    <name evidence="1" type="ORF">V5O48_017487</name>
</gene>
<evidence type="ECO:0000313" key="1">
    <source>
        <dbReference type="EMBL" id="KAL0564558.1"/>
    </source>
</evidence>
<dbReference type="Proteomes" id="UP001465976">
    <property type="component" value="Unassembled WGS sequence"/>
</dbReference>
<sequence>TVYISPPLELDPLDTMKFTVAIVFLATQLNGVFSVAIRDGEECGALGVMAVDGDATDVRKCANHPLGRDRFDTWESLAPIEANETSLTSRAEEKCFYDAPYGCSGGYCWKACGSPGDGKWCWTAGGDGSGAWLT</sequence>
<comment type="caution">
    <text evidence="1">The sequence shown here is derived from an EMBL/GenBank/DDBJ whole genome shotgun (WGS) entry which is preliminary data.</text>
</comment>
<reference evidence="1 2" key="1">
    <citation type="submission" date="2024-02" db="EMBL/GenBank/DDBJ databases">
        <title>A draft genome for the cacao thread blight pathogen Marasmius crinis-equi.</title>
        <authorList>
            <person name="Cohen S.P."/>
            <person name="Baruah I.K."/>
            <person name="Amoako-Attah I."/>
            <person name="Bukari Y."/>
            <person name="Meinhardt L.W."/>
            <person name="Bailey B.A."/>
        </authorList>
    </citation>
    <scope>NUCLEOTIDE SEQUENCE [LARGE SCALE GENOMIC DNA]</scope>
    <source>
        <strain evidence="1 2">GH-76</strain>
    </source>
</reference>
<name>A0ABR3ENV5_9AGAR</name>
<feature type="non-terminal residue" evidence="1">
    <location>
        <position position="134"/>
    </location>
</feature>
<proteinExistence type="predicted"/>
<evidence type="ECO:0000313" key="2">
    <source>
        <dbReference type="Proteomes" id="UP001465976"/>
    </source>
</evidence>
<feature type="non-terminal residue" evidence="1">
    <location>
        <position position="1"/>
    </location>
</feature>
<dbReference type="EMBL" id="JBAHYK010002706">
    <property type="protein sequence ID" value="KAL0564558.1"/>
    <property type="molecule type" value="Genomic_DNA"/>
</dbReference>
<organism evidence="1 2">
    <name type="scientific">Marasmius crinis-equi</name>
    <dbReference type="NCBI Taxonomy" id="585013"/>
    <lineage>
        <taxon>Eukaryota</taxon>
        <taxon>Fungi</taxon>
        <taxon>Dikarya</taxon>
        <taxon>Basidiomycota</taxon>
        <taxon>Agaricomycotina</taxon>
        <taxon>Agaricomycetes</taxon>
        <taxon>Agaricomycetidae</taxon>
        <taxon>Agaricales</taxon>
        <taxon>Marasmiineae</taxon>
        <taxon>Marasmiaceae</taxon>
        <taxon>Marasmius</taxon>
    </lineage>
</organism>
<keyword evidence="2" id="KW-1185">Reference proteome</keyword>